<dbReference type="Gene3D" id="1.20.120.20">
    <property type="entry name" value="Apolipoprotein"/>
    <property type="match status" value="1"/>
</dbReference>
<evidence type="ECO:0000313" key="3">
    <source>
        <dbReference type="EMBL" id="GFU28564.1"/>
    </source>
</evidence>
<protein>
    <recommendedName>
        <fullName evidence="5">Laminin subunit alpha-2</fullName>
    </recommendedName>
</protein>
<organism evidence="3 4">
    <name type="scientific">Nephila pilipes</name>
    <name type="common">Giant wood spider</name>
    <name type="synonym">Nephila maculata</name>
    <dbReference type="NCBI Taxonomy" id="299642"/>
    <lineage>
        <taxon>Eukaryota</taxon>
        <taxon>Metazoa</taxon>
        <taxon>Ecdysozoa</taxon>
        <taxon>Arthropoda</taxon>
        <taxon>Chelicerata</taxon>
        <taxon>Arachnida</taxon>
        <taxon>Araneae</taxon>
        <taxon>Araneomorphae</taxon>
        <taxon>Entelegynae</taxon>
        <taxon>Araneoidea</taxon>
        <taxon>Nephilidae</taxon>
        <taxon>Nephila</taxon>
    </lineage>
</organism>
<accession>A0A8X6QNP5</accession>
<name>A0A8X6QNP5_NEPPI</name>
<feature type="signal peptide" evidence="2">
    <location>
        <begin position="1"/>
        <end position="37"/>
    </location>
</feature>
<dbReference type="Proteomes" id="UP000887013">
    <property type="component" value="Unassembled WGS sequence"/>
</dbReference>
<sequence length="352" mass="41374">MFAFRPINDCDFSHQENFICGKMKLFALLLLVGVASASFHEMLDDASEEFLVSFLEGMENAPSLREHFQEFDDHFVDTIELETKNEIVKHLREVLHKILERVKESIEQGKEVQEEIFDKVKQLRDRLKDLKEDLGEKGHELLEKIKEKAKEHLQNILEKLKIHKRATDDQVEEALAELNIRDMLRKIKEHLKKNVDPELLKEKIEKIFGQGSELLDQLLQTLREKGKKKMMILIDALLGDDDDEDSKRSARGISDYWEKVKNYFKDLKIDLQEKYAKFGEWVKDVLDKGMERSKDKMDNIRAIAKEFLKHAKGISKEIATEAGEFFKNYKEELGNVWDEIKERISEIRNKNN</sequence>
<evidence type="ECO:0008006" key="5">
    <source>
        <dbReference type="Google" id="ProtNLM"/>
    </source>
</evidence>
<dbReference type="EMBL" id="BMAW01129033">
    <property type="protein sequence ID" value="GFU28564.1"/>
    <property type="molecule type" value="Genomic_DNA"/>
</dbReference>
<dbReference type="AlphaFoldDB" id="A0A8X6QNP5"/>
<dbReference type="InterPro" id="IPR016024">
    <property type="entry name" value="ARM-type_fold"/>
</dbReference>
<gene>
    <name evidence="3" type="primary">AVEN_91872_1</name>
    <name evidence="3" type="ORF">NPIL_140231</name>
</gene>
<keyword evidence="1" id="KW-0175">Coiled coil</keyword>
<evidence type="ECO:0000256" key="2">
    <source>
        <dbReference type="SAM" id="SignalP"/>
    </source>
</evidence>
<proteinExistence type="predicted"/>
<dbReference type="OrthoDB" id="6429030at2759"/>
<comment type="caution">
    <text evidence="3">The sequence shown here is derived from an EMBL/GenBank/DDBJ whole genome shotgun (WGS) entry which is preliminary data.</text>
</comment>
<dbReference type="SUPFAM" id="SSF48371">
    <property type="entry name" value="ARM repeat"/>
    <property type="match status" value="1"/>
</dbReference>
<feature type="chain" id="PRO_5036477030" description="Laminin subunit alpha-2" evidence="2">
    <location>
        <begin position="38"/>
        <end position="352"/>
    </location>
</feature>
<keyword evidence="2" id="KW-0732">Signal</keyword>
<evidence type="ECO:0000256" key="1">
    <source>
        <dbReference type="SAM" id="Coils"/>
    </source>
</evidence>
<evidence type="ECO:0000313" key="4">
    <source>
        <dbReference type="Proteomes" id="UP000887013"/>
    </source>
</evidence>
<keyword evidence="4" id="KW-1185">Reference proteome</keyword>
<feature type="coiled-coil region" evidence="1">
    <location>
        <begin position="113"/>
        <end position="177"/>
    </location>
</feature>
<reference evidence="3" key="1">
    <citation type="submission" date="2020-08" db="EMBL/GenBank/DDBJ databases">
        <title>Multicomponent nature underlies the extraordinary mechanical properties of spider dragline silk.</title>
        <authorList>
            <person name="Kono N."/>
            <person name="Nakamura H."/>
            <person name="Mori M."/>
            <person name="Yoshida Y."/>
            <person name="Ohtoshi R."/>
            <person name="Malay A.D."/>
            <person name="Moran D.A.P."/>
            <person name="Tomita M."/>
            <person name="Numata K."/>
            <person name="Arakawa K."/>
        </authorList>
    </citation>
    <scope>NUCLEOTIDE SEQUENCE</scope>
</reference>